<evidence type="ECO:0000313" key="1">
    <source>
        <dbReference type="EMBL" id="SPJ31090.1"/>
    </source>
</evidence>
<proteinExistence type="predicted"/>
<dbReference type="AlphaFoldDB" id="A0A2R8CFA3"/>
<sequence>MPYLIDGGHGKPYSRPAELRDWWPKDTQKWLVKRSEFATTLSEGLSEAKAAEAPSTLALNGILNLKPFLSQSTAGGLLSSWSRT</sequence>
<gene>
    <name evidence="1" type="ORF">TRM7615_04630</name>
</gene>
<keyword evidence="2" id="KW-1185">Reference proteome</keyword>
<name>A0A2R8CFA3_9RHOB</name>
<dbReference type="Proteomes" id="UP000244898">
    <property type="component" value="Unassembled WGS sequence"/>
</dbReference>
<dbReference type="EMBL" id="ONZG01000016">
    <property type="protein sequence ID" value="SPJ31090.1"/>
    <property type="molecule type" value="Genomic_DNA"/>
</dbReference>
<evidence type="ECO:0000313" key="2">
    <source>
        <dbReference type="Proteomes" id="UP000244898"/>
    </source>
</evidence>
<accession>A0A2R8CFA3</accession>
<organism evidence="1 2">
    <name type="scientific">Falsiruegeria mediterranea M17</name>
    <dbReference type="NCBI Taxonomy" id="1200281"/>
    <lineage>
        <taxon>Bacteria</taxon>
        <taxon>Pseudomonadati</taxon>
        <taxon>Pseudomonadota</taxon>
        <taxon>Alphaproteobacteria</taxon>
        <taxon>Rhodobacterales</taxon>
        <taxon>Roseobacteraceae</taxon>
        <taxon>Falsiruegeria</taxon>
    </lineage>
</organism>
<protein>
    <submittedName>
        <fullName evidence="1">Uncharacterized protein</fullName>
    </submittedName>
</protein>
<reference evidence="2" key="1">
    <citation type="submission" date="2018-03" db="EMBL/GenBank/DDBJ databases">
        <authorList>
            <person name="Rodrigo-Torres L."/>
            <person name="Arahal R. D."/>
            <person name="Lucena T."/>
        </authorList>
    </citation>
    <scope>NUCLEOTIDE SEQUENCE [LARGE SCALE GENOMIC DNA]</scope>
    <source>
        <strain evidence="2">CECT 7615</strain>
    </source>
</reference>